<keyword evidence="1" id="KW-0732">Signal</keyword>
<proteinExistence type="evidence at transcript level"/>
<reference evidence="4" key="1">
    <citation type="journal article" date="2017" name="Toxins">
        <title>Combined Venom Gland Transcriptomic and Venom Peptidomic Analysis of the Predatory Ant Odontomachus monticola.</title>
        <authorList>
            <person name="Kazuma K."/>
            <person name="Masuko K."/>
            <person name="Konno K."/>
            <person name="Inagaki H."/>
        </authorList>
    </citation>
    <scope>NUCLEOTIDE SEQUENCE</scope>
    <source>
        <tissue evidence="4">Venom gland and sac</tissue>
    </source>
</reference>
<dbReference type="Pfam" id="PF01347">
    <property type="entry name" value="Vitellogenin_N"/>
    <property type="match status" value="1"/>
</dbReference>
<evidence type="ECO:0000313" key="4">
    <source>
        <dbReference type="EMBL" id="BBF97901.1"/>
    </source>
</evidence>
<name>A0A348G628_ODOMO</name>
<dbReference type="Gene3D" id="1.25.10.20">
    <property type="entry name" value="Vitellinogen, superhelical"/>
    <property type="match status" value="1"/>
</dbReference>
<dbReference type="PROSITE" id="PS51211">
    <property type="entry name" value="VITELLOGENIN"/>
    <property type="match status" value="1"/>
</dbReference>
<dbReference type="GO" id="GO:0005319">
    <property type="term" value="F:lipid transporter activity"/>
    <property type="evidence" value="ECO:0007669"/>
    <property type="project" value="InterPro"/>
</dbReference>
<dbReference type="InterPro" id="IPR015816">
    <property type="entry name" value="Vitellinogen_b-sht_N"/>
</dbReference>
<dbReference type="SUPFAM" id="SSF56968">
    <property type="entry name" value="Lipovitellin-phosvitin complex, beta-sheet shell regions"/>
    <property type="match status" value="2"/>
</dbReference>
<dbReference type="InterPro" id="IPR050733">
    <property type="entry name" value="Vitellogenin/Apolipophorin"/>
</dbReference>
<accession>A0A348G628</accession>
<dbReference type="InterPro" id="IPR011030">
    <property type="entry name" value="Lipovitellin_superhlx_dom"/>
</dbReference>
<evidence type="ECO:0000256" key="1">
    <source>
        <dbReference type="ARBA" id="ARBA00022729"/>
    </source>
</evidence>
<protein>
    <submittedName>
        <fullName evidence="4">Very high density protein 2</fullName>
    </submittedName>
</protein>
<dbReference type="SMART" id="SM01169">
    <property type="entry name" value="DUF1943"/>
    <property type="match status" value="1"/>
</dbReference>
<feature type="domain" description="Vitellogenin" evidence="3">
    <location>
        <begin position="36"/>
        <end position="669"/>
    </location>
</feature>
<sequence length="1419" mass="161885">MNFTDYNFIFRSMQRLGRILFLFLLLSTGHVAQGLFRSGKEYMYSYNAVSSTGVLVPSNAAASWSLSGKIVIQAENNVATVQLQSLKTSVWNGNVKKGEDIDIYDDAFRLSKPFQLSYNKGFVENFSTEADEPAWATNIKRSIAGILQLDLFNLEKEVAFHSNEVNHYGKCNIDYIVNSEGENQRLIRKSLDPRMCTGHSDRYWSNVPKVQCTDEDQNPVLKSSERVYRLRTDGFVHDIIYVNASGGIYVQPFQSMGEAHYHFVEQTIELFSVKDITNKIVTNNLQTTVLQHELPEEDLTQGRGTPNKNFVFESISRLLDRLSQRLENPGLDTEIPNLHNTTISVLLYYLGMLDRVDLGKAYSRILGTSYKEETIRNIFLETLPQVGSKESALFILDLIQANKVSDISAIQLLMQLPFHIRKPDVQLLVSLQPFLSLSDKLPKEVQNTAILTYGTLIYKTCLVYCPYDMLDDYVRLYLDKFTEATQYEQKMIWLEGLANIQLGRVIEFLEPIARANAESRHFRVLAAWASLPTAPLRPDVIYPVYWPILVNRTEHLEMRAAALTLLIISSPTPNRLISLYWYMQNEPCQHLYNYFYTMLKSAERSTCPCYKPIGRIAGQFSRLLRKPSNGKYLVTGNYLVDYQDSLRRFGAMLHGIIIANPSTNIPEVIYITLNNYASGTHVNHISLYVKAEGIFHSLATSFDNPTNIKDILKEFKLDEREKGPVHLEVITRIQGKTVLCMHLNETSIINGLKYLSSLSDNLYRMYHNMEFHINQQRINVPLTIESLQVTDFGTNVRLAMMSTSFFSMRGNFTRNFPERNNHVILRTSVHGIETIENYNPLVDLWHSAQRVQSLHGYLPVNITIGFEERPFISYNSLGGNLKTGITAHARTLTSIRGASVKSKLERVCHSCPISYTVTKSPSSDMQIVNAFNVKLPELGSQVQVKVFDCESTVSYETLINDIWSSHRSNYQTWSSIQFVLTGLHLLDYLSYMPPKGSCGLTAYIEALDSRPSQTKLEYTRNGNYHMLSLTHRNLDSLQIFHKWSLAVLYESTSLLSDVIKIKASKIAPDEPVLKFCVEAERRMPWQWEFLSNEPSDLSRIKLNIVWGPSDTAKGRCSGSSITMNLIGEVSSDQLKESRRMDGYYGECKKESMGKYFTPYTNSCYEVSRELSTLRKYKIVARYENSPESLSKLIWRMYALYDLIGGNSSNARNSNELVITAIFPKESNVGELQLNGDKIMIEYNSRYIDLLLARTRIHKYMEIPLFKMFSSTCIITSDSIKTAYDINYAFAENSEVILLGQCYDENPRLALTATNGIYGININLTDESGVIRITASKDGGNLYNGTSFIQLQSNNVFHTMGTKKIKTSGKMIDILLPNIFLYMHWTREQILLFFPNHVLDFSCGICTLDNPNIDRLYEKL</sequence>
<dbReference type="PANTHER" id="PTHR23345">
    <property type="entry name" value="VITELLOGENIN-RELATED"/>
    <property type="match status" value="1"/>
</dbReference>
<dbReference type="SMART" id="SM00638">
    <property type="entry name" value="LPD_N"/>
    <property type="match status" value="1"/>
</dbReference>
<dbReference type="Gene3D" id="2.30.230.10">
    <property type="entry name" value="Lipovitellin, beta-sheet shell regions, chain A"/>
    <property type="match status" value="1"/>
</dbReference>
<dbReference type="InterPro" id="IPR015255">
    <property type="entry name" value="Vitellinogen_open_b-sht"/>
</dbReference>
<comment type="caution">
    <text evidence="2">Lacks conserved residue(s) required for the propagation of feature annotation.</text>
</comment>
<dbReference type="InterPro" id="IPR015819">
    <property type="entry name" value="Lipid_transp_b-sht_shell"/>
</dbReference>
<dbReference type="SUPFAM" id="SSF48431">
    <property type="entry name" value="Lipovitellin-phosvitin complex, superhelical domain"/>
    <property type="match status" value="1"/>
</dbReference>
<organism evidence="4">
    <name type="scientific">Odontomachus monticola</name>
    <name type="common">Trap-jaw ant</name>
    <dbReference type="NCBI Taxonomy" id="613454"/>
    <lineage>
        <taxon>Eukaryota</taxon>
        <taxon>Metazoa</taxon>
        <taxon>Ecdysozoa</taxon>
        <taxon>Arthropoda</taxon>
        <taxon>Hexapoda</taxon>
        <taxon>Insecta</taxon>
        <taxon>Pterygota</taxon>
        <taxon>Neoptera</taxon>
        <taxon>Endopterygota</taxon>
        <taxon>Hymenoptera</taxon>
        <taxon>Apocrita</taxon>
        <taxon>Aculeata</taxon>
        <taxon>Formicoidea</taxon>
        <taxon>Formicidae</taxon>
        <taxon>Ponerinae</taxon>
        <taxon>Ponerini</taxon>
        <taxon>Odontomachus</taxon>
    </lineage>
</organism>
<dbReference type="EMBL" id="FX985567">
    <property type="protein sequence ID" value="BBF97901.1"/>
    <property type="molecule type" value="mRNA"/>
</dbReference>
<evidence type="ECO:0000259" key="3">
    <source>
        <dbReference type="PROSITE" id="PS51211"/>
    </source>
</evidence>
<dbReference type="InterPro" id="IPR001747">
    <property type="entry name" value="Vitellogenin_N"/>
</dbReference>
<dbReference type="PANTHER" id="PTHR23345:SF33">
    <property type="entry name" value="CROSSVEINLESS D"/>
    <property type="match status" value="1"/>
</dbReference>
<gene>
    <name evidence="4" type="primary">VHDL2_OM</name>
</gene>
<evidence type="ECO:0000256" key="2">
    <source>
        <dbReference type="PROSITE-ProRule" id="PRU00557"/>
    </source>
</evidence>